<dbReference type="Proteomes" id="UP000254764">
    <property type="component" value="Unassembled WGS sequence"/>
</dbReference>
<feature type="domain" description="ABC transporter" evidence="11">
    <location>
        <begin position="262"/>
        <end position="500"/>
    </location>
</feature>
<comment type="subcellular location">
    <subcellularLocation>
        <location evidence="1">Cell membrane</location>
        <topology evidence="1">Peripheral membrane protein</topology>
    </subcellularLocation>
</comment>
<dbReference type="PANTHER" id="PTHR43790:SF3">
    <property type="entry name" value="D-ALLOSE IMPORT ATP-BINDING PROTEIN ALSA-RELATED"/>
    <property type="match status" value="1"/>
</dbReference>
<evidence type="ECO:0000256" key="7">
    <source>
        <dbReference type="ARBA" id="ARBA00022741"/>
    </source>
</evidence>
<dbReference type="InterPro" id="IPR017871">
    <property type="entry name" value="ABC_transporter-like_CS"/>
</dbReference>
<dbReference type="PROSITE" id="PS50893">
    <property type="entry name" value="ABC_TRANSPORTER_2"/>
    <property type="match status" value="2"/>
</dbReference>
<dbReference type="PROSITE" id="PS00211">
    <property type="entry name" value="ABC_TRANSPORTER_1"/>
    <property type="match status" value="1"/>
</dbReference>
<dbReference type="SUPFAM" id="SSF52540">
    <property type="entry name" value="P-loop containing nucleoside triphosphate hydrolases"/>
    <property type="match status" value="2"/>
</dbReference>
<dbReference type="PANTHER" id="PTHR43790">
    <property type="entry name" value="CARBOHYDRATE TRANSPORT ATP-BINDING PROTEIN MG119-RELATED"/>
    <property type="match status" value="1"/>
</dbReference>
<evidence type="ECO:0000259" key="11">
    <source>
        <dbReference type="PROSITE" id="PS50893"/>
    </source>
</evidence>
<evidence type="ECO:0000256" key="4">
    <source>
        <dbReference type="ARBA" id="ARBA00022475"/>
    </source>
</evidence>
<dbReference type="GO" id="GO:0005886">
    <property type="term" value="C:plasma membrane"/>
    <property type="evidence" value="ECO:0007669"/>
    <property type="project" value="UniProtKB-SubCell"/>
</dbReference>
<evidence type="ECO:0000256" key="2">
    <source>
        <dbReference type="ARBA" id="ARBA00005417"/>
    </source>
</evidence>
<keyword evidence="4" id="KW-1003">Cell membrane</keyword>
<keyword evidence="13" id="KW-1185">Reference proteome</keyword>
<evidence type="ECO:0000313" key="13">
    <source>
        <dbReference type="Proteomes" id="UP000254764"/>
    </source>
</evidence>
<accession>A0A376ADS0</accession>
<dbReference type="GO" id="GO:0016887">
    <property type="term" value="F:ATP hydrolysis activity"/>
    <property type="evidence" value="ECO:0007669"/>
    <property type="project" value="InterPro"/>
</dbReference>
<dbReference type="CDD" id="cd03215">
    <property type="entry name" value="ABC_Carb_Monos_II"/>
    <property type="match status" value="1"/>
</dbReference>
<comment type="similarity">
    <text evidence="2">Belongs to the ABC transporter superfamily.</text>
</comment>
<dbReference type="SMART" id="SM00382">
    <property type="entry name" value="AAA"/>
    <property type="match status" value="2"/>
</dbReference>
<evidence type="ECO:0000256" key="8">
    <source>
        <dbReference type="ARBA" id="ARBA00022840"/>
    </source>
</evidence>
<evidence type="ECO:0000313" key="12">
    <source>
        <dbReference type="EMBL" id="SSC66001.1"/>
    </source>
</evidence>
<keyword evidence="7" id="KW-0547">Nucleotide-binding</keyword>
<dbReference type="Gene3D" id="3.40.50.300">
    <property type="entry name" value="P-loop containing nucleotide triphosphate hydrolases"/>
    <property type="match status" value="2"/>
</dbReference>
<evidence type="ECO:0000256" key="9">
    <source>
        <dbReference type="ARBA" id="ARBA00022967"/>
    </source>
</evidence>
<dbReference type="CDD" id="cd03216">
    <property type="entry name" value="ABC_Carb_Monos_I"/>
    <property type="match status" value="1"/>
</dbReference>
<evidence type="ECO:0000256" key="10">
    <source>
        <dbReference type="ARBA" id="ARBA00023136"/>
    </source>
</evidence>
<evidence type="ECO:0000256" key="6">
    <source>
        <dbReference type="ARBA" id="ARBA00022737"/>
    </source>
</evidence>
<keyword evidence="3" id="KW-0813">Transport</keyword>
<dbReference type="RefSeq" id="WP_115669001.1">
    <property type="nucleotide sequence ID" value="NZ_UEYP01000001.1"/>
</dbReference>
<keyword evidence="10" id="KW-0472">Membrane</keyword>
<evidence type="ECO:0000256" key="3">
    <source>
        <dbReference type="ARBA" id="ARBA00022448"/>
    </source>
</evidence>
<dbReference type="EMBL" id="UEYP01000001">
    <property type="protein sequence ID" value="SSC66001.1"/>
    <property type="molecule type" value="Genomic_DNA"/>
</dbReference>
<dbReference type="Pfam" id="PF00005">
    <property type="entry name" value="ABC_tran"/>
    <property type="match status" value="2"/>
</dbReference>
<protein>
    <recommendedName>
        <fullName evidence="11">ABC transporter domain-containing protein</fullName>
    </recommendedName>
</protein>
<evidence type="ECO:0000256" key="1">
    <source>
        <dbReference type="ARBA" id="ARBA00004202"/>
    </source>
</evidence>
<feature type="domain" description="ABC transporter" evidence="11">
    <location>
        <begin position="5"/>
        <end position="242"/>
    </location>
</feature>
<name>A0A376ADS0_9HYPH</name>
<dbReference type="FunFam" id="3.40.50.300:FF:000127">
    <property type="entry name" value="Ribose import ATP-binding protein RbsA"/>
    <property type="match status" value="1"/>
</dbReference>
<reference evidence="13" key="1">
    <citation type="submission" date="2018-07" db="EMBL/GenBank/DDBJ databases">
        <authorList>
            <person name="Peiro R."/>
            <person name="Begona"/>
            <person name="Cbmso G."/>
            <person name="Lopez M."/>
            <person name="Gonzalez S."/>
        </authorList>
    </citation>
    <scope>NUCLEOTIDE SEQUENCE [LARGE SCALE GENOMIC DNA]</scope>
</reference>
<dbReference type="InterPro" id="IPR003593">
    <property type="entry name" value="AAA+_ATPase"/>
</dbReference>
<dbReference type="InterPro" id="IPR027417">
    <property type="entry name" value="P-loop_NTPase"/>
</dbReference>
<organism evidence="12 13">
    <name type="scientific">Ciceribacter selenitireducens ATCC BAA-1503</name>
    <dbReference type="NCBI Taxonomy" id="1336235"/>
    <lineage>
        <taxon>Bacteria</taxon>
        <taxon>Pseudomonadati</taxon>
        <taxon>Pseudomonadota</taxon>
        <taxon>Alphaproteobacteria</taxon>
        <taxon>Hyphomicrobiales</taxon>
        <taxon>Rhizobiaceae</taxon>
        <taxon>Ciceribacter</taxon>
    </lineage>
</organism>
<keyword evidence="5" id="KW-0762">Sugar transport</keyword>
<dbReference type="OrthoDB" id="9805029at2"/>
<proteinExistence type="inferred from homology"/>
<evidence type="ECO:0000256" key="5">
    <source>
        <dbReference type="ARBA" id="ARBA00022597"/>
    </source>
</evidence>
<keyword evidence="8" id="KW-0067">ATP-binding</keyword>
<dbReference type="AlphaFoldDB" id="A0A376ADS0"/>
<sequence>MTPFLEMHNISKTFPGVKALNGVDLTLHRGQVHAVAGENGAGKSTLMKIMTGVLRCDPGGWIEVEGQEVVIADPVHARSLGITIIYQELAVVDNLSIAENIFLAREPINMAGLIDRKKMNAAAAAVLAELDMKLNPTMLVGDLSIGQKQMVEIARAISYQSKLIIMDEPTASLSHHEATVLMRMVKKLAAQGIGIVYISHRLEEIFEIADTVTVMRDGETVDSRPIAEMTRDLLVRKMVDRELSQFFGEHVSHATNEVLLSVRNLSMYRPTHHSARVSDVSFNLHKGEILGFFGLIGAGRTEIMEMIFGSRAYVGEISIDGKTVKITDPSVAINEGLGFVTEDRKAQGLVLGMSVRENFSLTHLADYCRLDFVDRGRETKRCREFIQSLGIKTPSPEQKVVNLSGGNQQKVIIAKWVARRPRILIVDEPTRGIDVGAKAEVHALLNKLAEEGMSIIVVSSDLPEILAISDRIIVLKEGRISGGFTHQEANQENVMLAATG</sequence>
<keyword evidence="9" id="KW-1278">Translocase</keyword>
<keyword evidence="6" id="KW-0677">Repeat</keyword>
<dbReference type="InterPro" id="IPR050107">
    <property type="entry name" value="ABC_carbohydrate_import_ATPase"/>
</dbReference>
<dbReference type="GO" id="GO:0005524">
    <property type="term" value="F:ATP binding"/>
    <property type="evidence" value="ECO:0007669"/>
    <property type="project" value="UniProtKB-KW"/>
</dbReference>
<dbReference type="InterPro" id="IPR003439">
    <property type="entry name" value="ABC_transporter-like_ATP-bd"/>
</dbReference>
<gene>
    <name evidence="12" type="ORF">RHIZ70_1709</name>
</gene>